<keyword evidence="4" id="KW-0539">Nucleus</keyword>
<dbReference type="GO" id="GO:0003690">
    <property type="term" value="F:double-stranded DNA binding"/>
    <property type="evidence" value="ECO:0007669"/>
    <property type="project" value="TreeGrafter"/>
</dbReference>
<dbReference type="GO" id="GO:0010774">
    <property type="term" value="P:meiotic strand invasion involved in reciprocal meiotic recombination"/>
    <property type="evidence" value="ECO:0007669"/>
    <property type="project" value="EnsemblFungi"/>
</dbReference>
<sequence>MAPRKKTEEKASANEASDLVLHYLLKQNRPYSAIDVSANLHNKVTKTAAAKILKDLHEQRRIEGRAAGKQIVYHAVQDANNTCTTDQLAALDAQIASLRTDTATLHATAKAMRSTLSNLNSTLRTADLLEAVAALEAEKVQLTARLGALRAGKAKMVTPEEREEVEREWSRFGALARKRGGIARDMWRFIADQVPDAEKREELREAFDLDG</sequence>
<keyword evidence="5" id="KW-0469">Meiosis</keyword>
<feature type="domain" description="Homologous-pairing protein 2 winged helix" evidence="6">
    <location>
        <begin position="15"/>
        <end position="74"/>
    </location>
</feature>
<dbReference type="Proteomes" id="UP000002668">
    <property type="component" value="Genome"/>
</dbReference>
<dbReference type="AlphaFoldDB" id="E5A3K7"/>
<dbReference type="GO" id="GO:0120230">
    <property type="term" value="F:recombinase activator activity"/>
    <property type="evidence" value="ECO:0007669"/>
    <property type="project" value="EnsemblFungi"/>
</dbReference>
<dbReference type="PANTHER" id="PTHR15938">
    <property type="entry name" value="TBP-1 INTERACTING PROTEIN"/>
    <property type="match status" value="1"/>
</dbReference>
<proteinExistence type="inferred from homology"/>
<dbReference type="InterPro" id="IPR010776">
    <property type="entry name" value="Hop2_WH_dom"/>
</dbReference>
<dbReference type="GO" id="GO:0000785">
    <property type="term" value="C:chromatin"/>
    <property type="evidence" value="ECO:0007669"/>
    <property type="project" value="EnsemblFungi"/>
</dbReference>
<accession>E5A3K7</accession>
<dbReference type="STRING" id="985895.E5A3K7"/>
<dbReference type="InterPro" id="IPR036388">
    <property type="entry name" value="WH-like_DNA-bd_sf"/>
</dbReference>
<dbReference type="OMA" id="QKYHREW"/>
<evidence type="ECO:0000313" key="8">
    <source>
        <dbReference type="Proteomes" id="UP000002668"/>
    </source>
</evidence>
<evidence type="ECO:0000256" key="1">
    <source>
        <dbReference type="ARBA" id="ARBA00004123"/>
    </source>
</evidence>
<dbReference type="eggNOG" id="KOG4603">
    <property type="taxonomic scope" value="Eukaryota"/>
</dbReference>
<reference evidence="8" key="1">
    <citation type="journal article" date="2011" name="Nat. Commun.">
        <title>Effector diversification within compartments of the Leptosphaeria maculans genome affected by Repeat-Induced Point mutations.</title>
        <authorList>
            <person name="Rouxel T."/>
            <person name="Grandaubert J."/>
            <person name="Hane J.K."/>
            <person name="Hoede C."/>
            <person name="van de Wouw A.P."/>
            <person name="Couloux A."/>
            <person name="Dominguez V."/>
            <person name="Anthouard V."/>
            <person name="Bally P."/>
            <person name="Bourras S."/>
            <person name="Cozijnsen A.J."/>
            <person name="Ciuffetti L.M."/>
            <person name="Degrave A."/>
            <person name="Dilmaghani A."/>
            <person name="Duret L."/>
            <person name="Fudal I."/>
            <person name="Goodwin S.B."/>
            <person name="Gout L."/>
            <person name="Glaser N."/>
            <person name="Linglin J."/>
            <person name="Kema G.H.J."/>
            <person name="Lapalu N."/>
            <person name="Lawrence C.B."/>
            <person name="May K."/>
            <person name="Meyer M."/>
            <person name="Ollivier B."/>
            <person name="Poulain J."/>
            <person name="Schoch C.L."/>
            <person name="Simon A."/>
            <person name="Spatafora J.W."/>
            <person name="Stachowiak A."/>
            <person name="Turgeon B.G."/>
            <person name="Tyler B.M."/>
            <person name="Vincent D."/>
            <person name="Weissenbach J."/>
            <person name="Amselem J."/>
            <person name="Quesneville H."/>
            <person name="Oliver R.P."/>
            <person name="Wincker P."/>
            <person name="Balesdent M.-H."/>
            <person name="Howlett B.J."/>
        </authorList>
    </citation>
    <scope>NUCLEOTIDE SEQUENCE [LARGE SCALE GENOMIC DNA]</scope>
    <source>
        <strain evidence="8">JN3 / isolate v23.1.3 / race Av1-4-5-6-7-8</strain>
    </source>
</reference>
<dbReference type="OrthoDB" id="272266at2759"/>
<dbReference type="GO" id="GO:0000709">
    <property type="term" value="P:meiotic joint molecule formation"/>
    <property type="evidence" value="ECO:0007669"/>
    <property type="project" value="EnsemblFungi"/>
</dbReference>
<dbReference type="GO" id="GO:0120231">
    <property type="term" value="C:DNA recombinase auxiliary factor complex"/>
    <property type="evidence" value="ECO:0007669"/>
    <property type="project" value="EnsemblFungi"/>
</dbReference>
<dbReference type="VEuPathDB" id="FungiDB:LEMA_P096290.1"/>
<keyword evidence="3" id="KW-0233">DNA recombination</keyword>
<dbReference type="Pfam" id="PF07106">
    <property type="entry name" value="WHD_TBPIP"/>
    <property type="match status" value="1"/>
</dbReference>
<keyword evidence="8" id="KW-1185">Reference proteome</keyword>
<dbReference type="InParanoid" id="E5A3K7"/>
<dbReference type="Gene3D" id="1.10.10.10">
    <property type="entry name" value="Winged helix-like DNA-binding domain superfamily/Winged helix DNA-binding domain"/>
    <property type="match status" value="1"/>
</dbReference>
<evidence type="ECO:0000256" key="2">
    <source>
        <dbReference type="ARBA" id="ARBA00007922"/>
    </source>
</evidence>
<dbReference type="RefSeq" id="XP_003841699.1">
    <property type="nucleotide sequence ID" value="XM_003841651.1"/>
</dbReference>
<evidence type="ECO:0000256" key="5">
    <source>
        <dbReference type="ARBA" id="ARBA00023254"/>
    </source>
</evidence>
<name>E5A3K7_LEPMJ</name>
<evidence type="ECO:0000256" key="3">
    <source>
        <dbReference type="ARBA" id="ARBA00023172"/>
    </source>
</evidence>
<organism evidence="8">
    <name type="scientific">Leptosphaeria maculans (strain JN3 / isolate v23.1.3 / race Av1-4-5-6-7-8)</name>
    <name type="common">Blackleg fungus</name>
    <name type="synonym">Phoma lingam</name>
    <dbReference type="NCBI Taxonomy" id="985895"/>
    <lineage>
        <taxon>Eukaryota</taxon>
        <taxon>Fungi</taxon>
        <taxon>Dikarya</taxon>
        <taxon>Ascomycota</taxon>
        <taxon>Pezizomycotina</taxon>
        <taxon>Dothideomycetes</taxon>
        <taxon>Pleosporomycetidae</taxon>
        <taxon>Pleosporales</taxon>
        <taxon>Pleosporineae</taxon>
        <taxon>Leptosphaeriaceae</taxon>
        <taxon>Plenodomus</taxon>
        <taxon>Plenodomus lingam/Leptosphaeria maculans species complex</taxon>
    </lineage>
</organism>
<dbReference type="HOGENOM" id="CLU_063266_3_0_1"/>
<evidence type="ECO:0000259" key="6">
    <source>
        <dbReference type="Pfam" id="PF07106"/>
    </source>
</evidence>
<gene>
    <name evidence="7" type="ORF">LEMA_P096290.1</name>
</gene>
<dbReference type="PANTHER" id="PTHR15938:SF0">
    <property type="entry name" value="HOMOLOGOUS-PAIRING PROTEIN 2 HOMOLOG"/>
    <property type="match status" value="1"/>
</dbReference>
<dbReference type="GO" id="GO:0000794">
    <property type="term" value="C:condensed nuclear chromosome"/>
    <property type="evidence" value="ECO:0007669"/>
    <property type="project" value="TreeGrafter"/>
</dbReference>
<evidence type="ECO:0000313" key="7">
    <source>
        <dbReference type="EMBL" id="CBX98220.1"/>
    </source>
</evidence>
<protein>
    <submittedName>
        <fullName evidence="7">Similar to homologous-pairing protein 2 homolog</fullName>
    </submittedName>
</protein>
<comment type="subcellular location">
    <subcellularLocation>
        <location evidence="1">Nucleus</location>
    </subcellularLocation>
</comment>
<dbReference type="EMBL" id="FP929133">
    <property type="protein sequence ID" value="CBX98220.1"/>
    <property type="molecule type" value="Genomic_DNA"/>
</dbReference>
<comment type="similarity">
    <text evidence="2">Belongs to the HOP2 family.</text>
</comment>
<dbReference type="GO" id="GO:0007129">
    <property type="term" value="P:homologous chromosome pairing at meiosis"/>
    <property type="evidence" value="ECO:0007669"/>
    <property type="project" value="EnsemblFungi"/>
</dbReference>
<evidence type="ECO:0000256" key="4">
    <source>
        <dbReference type="ARBA" id="ARBA00023242"/>
    </source>
</evidence>
<dbReference type="GeneID" id="13286267"/>